<comment type="similarity">
    <text evidence="2 7">Belongs to the CTL (choline transporter-like) family.</text>
</comment>
<keyword evidence="10" id="KW-1185">Reference proteome</keyword>
<comment type="subcellular location">
    <subcellularLocation>
        <location evidence="7">Cell membrane</location>
        <topology evidence="7">Multi-pass membrane protein</topology>
    </subcellularLocation>
    <subcellularLocation>
        <location evidence="1">Membrane</location>
        <topology evidence="1">Multi-pass membrane protein</topology>
    </subcellularLocation>
</comment>
<proteinExistence type="inferred from homology"/>
<feature type="transmembrane region" description="Helical" evidence="7">
    <location>
        <begin position="544"/>
        <end position="570"/>
    </location>
</feature>
<feature type="transmembrane region" description="Helical" evidence="7">
    <location>
        <begin position="675"/>
        <end position="692"/>
    </location>
</feature>
<keyword evidence="4 7" id="KW-1133">Transmembrane helix</keyword>
<feature type="compositionally biased region" description="Basic and acidic residues" evidence="8">
    <location>
        <begin position="1"/>
        <end position="15"/>
    </location>
</feature>
<dbReference type="InterPro" id="IPR007603">
    <property type="entry name" value="Choline_transptr-like"/>
</dbReference>
<dbReference type="Pfam" id="PF04515">
    <property type="entry name" value="Choline_transpo"/>
    <property type="match status" value="1"/>
</dbReference>
<feature type="transmembrane region" description="Helical" evidence="7">
    <location>
        <begin position="607"/>
        <end position="626"/>
    </location>
</feature>
<evidence type="ECO:0000256" key="8">
    <source>
        <dbReference type="SAM" id="MobiDB-lite"/>
    </source>
</evidence>
<comment type="function">
    <text evidence="7">Choline transporter.</text>
</comment>
<keyword evidence="6" id="KW-0325">Glycoprotein</keyword>
<keyword evidence="5 7" id="KW-0472">Membrane</keyword>
<evidence type="ECO:0000256" key="3">
    <source>
        <dbReference type="ARBA" id="ARBA00022692"/>
    </source>
</evidence>
<feature type="region of interest" description="Disordered" evidence="8">
    <location>
        <begin position="1"/>
        <end position="25"/>
    </location>
</feature>
<evidence type="ECO:0000313" key="9">
    <source>
        <dbReference type="EMBL" id="GMI26150.1"/>
    </source>
</evidence>
<evidence type="ECO:0000256" key="1">
    <source>
        <dbReference type="ARBA" id="ARBA00004141"/>
    </source>
</evidence>
<feature type="transmembrane region" description="Helical" evidence="7">
    <location>
        <begin position="314"/>
        <end position="337"/>
    </location>
</feature>
<reference evidence="9 10" key="1">
    <citation type="journal article" date="2023" name="Commun. Biol.">
        <title>Genome analysis of Parmales, the sister group of diatoms, reveals the evolutionary specialization of diatoms from phago-mixotrophs to photoautotrophs.</title>
        <authorList>
            <person name="Ban H."/>
            <person name="Sato S."/>
            <person name="Yoshikawa S."/>
            <person name="Yamada K."/>
            <person name="Nakamura Y."/>
            <person name="Ichinomiya M."/>
            <person name="Sato N."/>
            <person name="Blanc-Mathieu R."/>
            <person name="Endo H."/>
            <person name="Kuwata A."/>
            <person name="Ogata H."/>
        </authorList>
    </citation>
    <scope>NUCLEOTIDE SEQUENCE [LARGE SCALE GENOMIC DNA]</scope>
</reference>
<name>A0ABQ6MGZ0_9STRA</name>
<evidence type="ECO:0000313" key="10">
    <source>
        <dbReference type="Proteomes" id="UP001165060"/>
    </source>
</evidence>
<evidence type="ECO:0000256" key="2">
    <source>
        <dbReference type="ARBA" id="ARBA00007168"/>
    </source>
</evidence>
<feature type="transmembrane region" description="Helical" evidence="7">
    <location>
        <begin position="360"/>
        <end position="382"/>
    </location>
</feature>
<evidence type="ECO:0000256" key="4">
    <source>
        <dbReference type="ARBA" id="ARBA00022989"/>
    </source>
</evidence>
<dbReference type="PANTHER" id="PTHR12385">
    <property type="entry name" value="CHOLINE TRANSPORTER-LIKE (SLC FAMILY 44)"/>
    <property type="match status" value="1"/>
</dbReference>
<organism evidence="9 10">
    <name type="scientific">Tetraparma gracilis</name>
    <dbReference type="NCBI Taxonomy" id="2962635"/>
    <lineage>
        <taxon>Eukaryota</taxon>
        <taxon>Sar</taxon>
        <taxon>Stramenopiles</taxon>
        <taxon>Ochrophyta</taxon>
        <taxon>Bolidophyceae</taxon>
        <taxon>Parmales</taxon>
        <taxon>Triparmaceae</taxon>
        <taxon>Tetraparma</taxon>
    </lineage>
</organism>
<evidence type="ECO:0000256" key="6">
    <source>
        <dbReference type="ARBA" id="ARBA00023180"/>
    </source>
</evidence>
<dbReference type="Proteomes" id="UP001165060">
    <property type="component" value="Unassembled WGS sequence"/>
</dbReference>
<gene>
    <name evidence="9" type="ORF">TeGR_g7743</name>
</gene>
<feature type="transmembrane region" description="Helical" evidence="7">
    <location>
        <begin position="403"/>
        <end position="426"/>
    </location>
</feature>
<feature type="transmembrane region" description="Helical" evidence="7">
    <location>
        <begin position="638"/>
        <end position="663"/>
    </location>
</feature>
<keyword evidence="3 7" id="KW-0812">Transmembrane</keyword>
<evidence type="ECO:0000256" key="5">
    <source>
        <dbReference type="ARBA" id="ARBA00023136"/>
    </source>
</evidence>
<dbReference type="PANTHER" id="PTHR12385:SF14">
    <property type="entry name" value="CHOLINE TRANSPORTER-LIKE 2"/>
    <property type="match status" value="1"/>
</dbReference>
<feature type="transmembrane region" description="Helical" evidence="7">
    <location>
        <begin position="288"/>
        <end position="307"/>
    </location>
</feature>
<accession>A0ABQ6MGZ0</accession>
<dbReference type="EMBL" id="BRYB01001460">
    <property type="protein sequence ID" value="GMI26150.1"/>
    <property type="molecule type" value="Genomic_DNA"/>
</dbReference>
<evidence type="ECO:0000256" key="7">
    <source>
        <dbReference type="RuleBase" id="RU368066"/>
    </source>
</evidence>
<sequence length="764" mass="83558">MSDSDKSHPDNKKLDPPPADFKGPGEDRGCTDVLCSILLIASWVLTTGVGLASMGMLPQEVDPVTNTSTAFGIIKEGEPARLTNGMDYKGNICGITDYETATGENTKDLTKAFYLPSGAPVCVASCPTEDDYSSYICKYDIQQLLIEEDDDDLKSAMGGAYTTTMECAPEVETADAWGYCVPQAAIDALMSKAAEEANKMMNKQCMTTNPEDDDGNVNKPIEATDNEWVERVDGWEGNLEGKYWKNITAPINCKAQIYGGVSADYLNPQSEDGFFDRANADMYTASNVIVGAGCGVALFLGFVYLYILRIPGVLSTVCWGLIALIEVCLLGVGYFAYNNSVDWDPEQNSESERSAEEAAVMLYVAYAFAGVGAIWVCVICCLRKRIILAIGIVKEACKAVARMPIITAYPVFQVIGAVLFLIPWTVYMTYLASAGDVVVDCVCPSSSSFDMSSYMSDTSDADAAAQQQQDCEAGGCFLYKSFTYDDNTKLVALYMLFSWFWTSQFIVAAGQLVVAMSISTWYFTRDKSSVGNHTFFSSMKKAMWYHLGTAAFGSLIIAIIKTIRAVVAYLQNQAKNSKNKVLQAVLCAIQCYMWCLEKCMKFLNKNAYIQTAIFGYSFCTAARKAFFLILRNILRISAVAIVSSFVLIIGKLFITIAATAAGYYYLNTQMADELNGLWCPLLLILLFAYVTAEMFNEVFGMAIWTILQCFVADEEMFEDASMRFAEGDLAETVSKTQKAAKEQGAVVVPAMSGVGPQTSGPELE</sequence>
<feature type="transmembrane region" description="Helical" evidence="7">
    <location>
        <begin position="499"/>
        <end position="523"/>
    </location>
</feature>
<protein>
    <recommendedName>
        <fullName evidence="7">Choline transporter-like protein</fullName>
    </recommendedName>
</protein>
<comment type="caution">
    <text evidence="9">The sequence shown here is derived from an EMBL/GenBank/DDBJ whole genome shotgun (WGS) entry which is preliminary data.</text>
</comment>